<dbReference type="STRING" id="1344416.A0A139AYD4"/>
<keyword evidence="5" id="KW-0548">Nucleotidyltransferase</keyword>
<comment type="pathway">
    <text evidence="1">Lipid metabolism.</text>
</comment>
<sequence length="214" mass="24835">MPVLPPGSRPPPTDRPVRVYSDGIYDLFHFGHARALEQAKKTFPSVTLVVGVCSDEDTHRYKGRTVMTERERIESVRHCKWVDEVVEKAPWVITEEFLDEHDIDYVAHDDIPYTSAGSNDVYALVKSLGRFVPTRRTGGISTSDLITRIVRDYDMYIRRNLERGVSPKELRLGFLREQQWYMRKSWAMLKRTVGGLERAWEERVEDMLKGFVGM</sequence>
<evidence type="ECO:0000256" key="2">
    <source>
        <dbReference type="ARBA" id="ARBA00010101"/>
    </source>
</evidence>
<gene>
    <name evidence="12" type="ORF">M427DRAFT_93337</name>
</gene>
<dbReference type="FunFam" id="3.40.50.620:FF:000016">
    <property type="entry name" value="Putative choline-phosphate cytidylyltransferase B"/>
    <property type="match status" value="1"/>
</dbReference>
<dbReference type="EMBL" id="KQ965732">
    <property type="protein sequence ID" value="KXS21739.1"/>
    <property type="molecule type" value="Genomic_DNA"/>
</dbReference>
<dbReference type="InterPro" id="IPR014729">
    <property type="entry name" value="Rossmann-like_a/b/a_fold"/>
</dbReference>
<comment type="pathway">
    <text evidence="9">Phospholipid metabolism; phosphatidylcholine biosynthesis; phosphatidylcholine from phosphocholine: step 1/2.</text>
</comment>
<evidence type="ECO:0000259" key="11">
    <source>
        <dbReference type="Pfam" id="PF01467"/>
    </source>
</evidence>
<keyword evidence="13" id="KW-1185">Reference proteome</keyword>
<keyword evidence="3" id="KW-0444">Lipid biosynthesis</keyword>
<dbReference type="GO" id="GO:0031210">
    <property type="term" value="F:phosphatidylcholine binding"/>
    <property type="evidence" value="ECO:0007669"/>
    <property type="project" value="TreeGrafter"/>
</dbReference>
<name>A0A139AYD4_GONPJ</name>
<dbReference type="InterPro" id="IPR045049">
    <property type="entry name" value="Pcy1-like"/>
</dbReference>
<reference evidence="12 13" key="1">
    <citation type="journal article" date="2015" name="Genome Biol. Evol.">
        <title>Phylogenomic analyses indicate that early fungi evolved digesting cell walls of algal ancestors of land plants.</title>
        <authorList>
            <person name="Chang Y."/>
            <person name="Wang S."/>
            <person name="Sekimoto S."/>
            <person name="Aerts A.L."/>
            <person name="Choi C."/>
            <person name="Clum A."/>
            <person name="LaButti K.M."/>
            <person name="Lindquist E.A."/>
            <person name="Yee Ngan C."/>
            <person name="Ohm R.A."/>
            <person name="Salamov A.A."/>
            <person name="Grigoriev I.V."/>
            <person name="Spatafora J.W."/>
            <person name="Berbee M.L."/>
        </authorList>
    </citation>
    <scope>NUCLEOTIDE SEQUENCE [LARGE SCALE GENOMIC DNA]</scope>
    <source>
        <strain evidence="12 13">JEL478</strain>
    </source>
</reference>
<dbReference type="SUPFAM" id="SSF52374">
    <property type="entry name" value="Nucleotidylyl transferase"/>
    <property type="match status" value="1"/>
</dbReference>
<dbReference type="Proteomes" id="UP000070544">
    <property type="component" value="Unassembled WGS sequence"/>
</dbReference>
<dbReference type="PANTHER" id="PTHR10739:SF13">
    <property type="entry name" value="CHOLINE-PHOSPHATE CYTIDYLYLTRANSFERASE"/>
    <property type="match status" value="1"/>
</dbReference>
<comment type="similarity">
    <text evidence="2">Belongs to the cytidylyltransferase family.</text>
</comment>
<evidence type="ECO:0000256" key="3">
    <source>
        <dbReference type="ARBA" id="ARBA00022516"/>
    </source>
</evidence>
<proteinExistence type="inferred from homology"/>
<feature type="domain" description="Cytidyltransferase-like" evidence="11">
    <location>
        <begin position="22"/>
        <end position="148"/>
    </location>
</feature>
<dbReference type="AlphaFoldDB" id="A0A139AYD4"/>
<dbReference type="InterPro" id="IPR004821">
    <property type="entry name" value="Cyt_trans-like"/>
</dbReference>
<evidence type="ECO:0000256" key="8">
    <source>
        <dbReference type="ARBA" id="ARBA00023264"/>
    </source>
</evidence>
<evidence type="ECO:0000313" key="13">
    <source>
        <dbReference type="Proteomes" id="UP000070544"/>
    </source>
</evidence>
<dbReference type="EC" id="2.7.7.15" evidence="10"/>
<dbReference type="NCBIfam" id="TIGR00125">
    <property type="entry name" value="cyt_tran_rel"/>
    <property type="match status" value="1"/>
</dbReference>
<keyword evidence="7" id="KW-0594">Phospholipid biosynthesis</keyword>
<evidence type="ECO:0000256" key="10">
    <source>
        <dbReference type="ARBA" id="ARBA00026101"/>
    </source>
</evidence>
<evidence type="ECO:0000256" key="7">
    <source>
        <dbReference type="ARBA" id="ARBA00023209"/>
    </source>
</evidence>
<evidence type="ECO:0000256" key="5">
    <source>
        <dbReference type="ARBA" id="ARBA00022695"/>
    </source>
</evidence>
<evidence type="ECO:0000256" key="4">
    <source>
        <dbReference type="ARBA" id="ARBA00022679"/>
    </source>
</evidence>
<dbReference type="OMA" id="VYPAPWI"/>
<dbReference type="InterPro" id="IPR041723">
    <property type="entry name" value="CCT"/>
</dbReference>
<dbReference type="OrthoDB" id="17102at2759"/>
<keyword evidence="8" id="KW-1208">Phospholipid metabolism</keyword>
<dbReference type="CDD" id="cd02174">
    <property type="entry name" value="CCT"/>
    <property type="match status" value="1"/>
</dbReference>
<dbReference type="GO" id="GO:0004105">
    <property type="term" value="F:choline-phosphate cytidylyltransferase activity"/>
    <property type="evidence" value="ECO:0007669"/>
    <property type="project" value="UniProtKB-EC"/>
</dbReference>
<evidence type="ECO:0000313" key="12">
    <source>
        <dbReference type="EMBL" id="KXS21739.1"/>
    </source>
</evidence>
<organism evidence="12 13">
    <name type="scientific">Gonapodya prolifera (strain JEL478)</name>
    <name type="common">Monoblepharis prolifera</name>
    <dbReference type="NCBI Taxonomy" id="1344416"/>
    <lineage>
        <taxon>Eukaryota</taxon>
        <taxon>Fungi</taxon>
        <taxon>Fungi incertae sedis</taxon>
        <taxon>Chytridiomycota</taxon>
        <taxon>Chytridiomycota incertae sedis</taxon>
        <taxon>Monoblepharidomycetes</taxon>
        <taxon>Monoblepharidales</taxon>
        <taxon>Gonapodyaceae</taxon>
        <taxon>Gonapodya</taxon>
    </lineage>
</organism>
<evidence type="ECO:0000256" key="1">
    <source>
        <dbReference type="ARBA" id="ARBA00005189"/>
    </source>
</evidence>
<evidence type="ECO:0000256" key="6">
    <source>
        <dbReference type="ARBA" id="ARBA00023098"/>
    </source>
</evidence>
<accession>A0A139AYD4</accession>
<keyword evidence="6" id="KW-0443">Lipid metabolism</keyword>
<dbReference type="Gene3D" id="3.40.50.620">
    <property type="entry name" value="HUPs"/>
    <property type="match status" value="1"/>
</dbReference>
<dbReference type="PANTHER" id="PTHR10739">
    <property type="entry name" value="CYTIDYLYLTRANSFERASE"/>
    <property type="match status" value="1"/>
</dbReference>
<keyword evidence="4" id="KW-0808">Transferase</keyword>
<protein>
    <recommendedName>
        <fullName evidence="10">choline-phosphate cytidylyltransferase</fullName>
        <ecNumber evidence="10">2.7.7.15</ecNumber>
    </recommendedName>
</protein>
<evidence type="ECO:0000256" key="9">
    <source>
        <dbReference type="ARBA" id="ARBA00025706"/>
    </source>
</evidence>
<dbReference type="Pfam" id="PF01467">
    <property type="entry name" value="CTP_transf_like"/>
    <property type="match status" value="1"/>
</dbReference>